<name>A0A078HJF8_BRANA</name>
<evidence type="ECO:0000313" key="1">
    <source>
        <dbReference type="EMBL" id="CAF2063142.1"/>
    </source>
</evidence>
<sequence>MSRLSRAIPSSELQLRWLGCGERWSAWAFVVVRESPEPNSLSVAACWFGVFPSTEFGFSGFGRMSLPLPQDRVVTAQPAFFQDG</sequence>
<keyword evidence="3" id="KW-1185">Reference proteome</keyword>
<accession>A0A078HJF8</accession>
<dbReference type="Proteomes" id="UP000028999">
    <property type="component" value="Unassembled WGS sequence"/>
</dbReference>
<evidence type="ECO:0000313" key="3">
    <source>
        <dbReference type="Proteomes" id="UP000028999"/>
    </source>
</evidence>
<dbReference type="EMBL" id="LK032427">
    <property type="protein sequence ID" value="CDY38585.1"/>
    <property type="molecule type" value="Genomic_DNA"/>
</dbReference>
<reference evidence="1" key="3">
    <citation type="submission" date="2021-01" db="EMBL/GenBank/DDBJ databases">
        <authorList>
            <consortium name="Genoscope - CEA"/>
            <person name="William W."/>
        </authorList>
    </citation>
    <scope>NUCLEOTIDE SEQUENCE</scope>
</reference>
<organism evidence="2 3">
    <name type="scientific">Brassica napus</name>
    <name type="common">Rape</name>
    <dbReference type="NCBI Taxonomy" id="3708"/>
    <lineage>
        <taxon>Eukaryota</taxon>
        <taxon>Viridiplantae</taxon>
        <taxon>Streptophyta</taxon>
        <taxon>Embryophyta</taxon>
        <taxon>Tracheophyta</taxon>
        <taxon>Spermatophyta</taxon>
        <taxon>Magnoliopsida</taxon>
        <taxon>eudicotyledons</taxon>
        <taxon>Gunneridae</taxon>
        <taxon>Pentapetalae</taxon>
        <taxon>rosids</taxon>
        <taxon>malvids</taxon>
        <taxon>Brassicales</taxon>
        <taxon>Brassicaceae</taxon>
        <taxon>Brassiceae</taxon>
        <taxon>Brassica</taxon>
    </lineage>
</organism>
<evidence type="ECO:0000313" key="2">
    <source>
        <dbReference type="EMBL" id="CDY38585.1"/>
    </source>
</evidence>
<dbReference type="EMBL" id="HG994370">
    <property type="protein sequence ID" value="CAF2063142.1"/>
    <property type="molecule type" value="Genomic_DNA"/>
</dbReference>
<proteinExistence type="predicted"/>
<reference evidence="2 3" key="1">
    <citation type="journal article" date="2014" name="Science">
        <title>Plant genetics. Early allopolyploid evolution in the post-Neolithic Brassica napus oilseed genome.</title>
        <authorList>
            <person name="Chalhoub B."/>
            <person name="Denoeud F."/>
            <person name="Liu S."/>
            <person name="Parkin I.A."/>
            <person name="Tang H."/>
            <person name="Wang X."/>
            <person name="Chiquet J."/>
            <person name="Belcram H."/>
            <person name="Tong C."/>
            <person name="Samans B."/>
            <person name="Correa M."/>
            <person name="Da Silva C."/>
            <person name="Just J."/>
            <person name="Falentin C."/>
            <person name="Koh C.S."/>
            <person name="Le Clainche I."/>
            <person name="Bernard M."/>
            <person name="Bento P."/>
            <person name="Noel B."/>
            <person name="Labadie K."/>
            <person name="Alberti A."/>
            <person name="Charles M."/>
            <person name="Arnaud D."/>
            <person name="Guo H."/>
            <person name="Daviaud C."/>
            <person name="Alamery S."/>
            <person name="Jabbari K."/>
            <person name="Zhao M."/>
            <person name="Edger P.P."/>
            <person name="Chelaifa H."/>
            <person name="Tack D."/>
            <person name="Lassalle G."/>
            <person name="Mestiri I."/>
            <person name="Schnel N."/>
            <person name="Le Paslier M.C."/>
            <person name="Fan G."/>
            <person name="Renault V."/>
            <person name="Bayer P.E."/>
            <person name="Golicz A.A."/>
            <person name="Manoli S."/>
            <person name="Lee T.H."/>
            <person name="Thi V.H."/>
            <person name="Chalabi S."/>
            <person name="Hu Q."/>
            <person name="Fan C."/>
            <person name="Tollenaere R."/>
            <person name="Lu Y."/>
            <person name="Battail C."/>
            <person name="Shen J."/>
            <person name="Sidebottom C.H."/>
            <person name="Wang X."/>
            <person name="Canaguier A."/>
            <person name="Chauveau A."/>
            <person name="Berard A."/>
            <person name="Deniot G."/>
            <person name="Guan M."/>
            <person name="Liu Z."/>
            <person name="Sun F."/>
            <person name="Lim Y.P."/>
            <person name="Lyons E."/>
            <person name="Town C.D."/>
            <person name="Bancroft I."/>
            <person name="Wang X."/>
            <person name="Meng J."/>
            <person name="Ma J."/>
            <person name="Pires J.C."/>
            <person name="King G.J."/>
            <person name="Brunel D."/>
            <person name="Delourme R."/>
            <person name="Renard M."/>
            <person name="Aury J.M."/>
            <person name="Adams K.L."/>
            <person name="Batley J."/>
            <person name="Snowdon R.J."/>
            <person name="Tost J."/>
            <person name="Edwards D."/>
            <person name="Zhou Y."/>
            <person name="Hua W."/>
            <person name="Sharpe A.G."/>
            <person name="Paterson A.H."/>
            <person name="Guan C."/>
            <person name="Wincker P."/>
        </authorList>
    </citation>
    <scope>NUCLEOTIDE SEQUENCE [LARGE SCALE GENOMIC DNA]</scope>
    <source>
        <strain evidence="3">cv. Darmor-bzh</strain>
    </source>
</reference>
<dbReference type="Proteomes" id="UP001295469">
    <property type="component" value="Chromosome C06"/>
</dbReference>
<dbReference type="PaxDb" id="3708-A0A078HJF8"/>
<dbReference type="AlphaFoldDB" id="A0A078HJF8"/>
<protein>
    <submittedName>
        <fullName evidence="1">(rape) hypothetical protein</fullName>
    </submittedName>
    <submittedName>
        <fullName evidence="2">BnaC06g30080D protein</fullName>
    </submittedName>
</protein>
<reference evidence="2" key="2">
    <citation type="submission" date="2014-06" db="EMBL/GenBank/DDBJ databases">
        <authorList>
            <person name="Genoscope - CEA"/>
        </authorList>
    </citation>
    <scope>NUCLEOTIDE SEQUENCE</scope>
</reference>
<dbReference type="Gramene" id="CDY38585">
    <property type="protein sequence ID" value="CDY38585"/>
    <property type="gene ID" value="GSBRNA2T00066267001"/>
</dbReference>
<gene>
    <name evidence="2" type="primary">BnaC06g30080D</name>
    <name evidence="1" type="ORF">DARMORV10_C06P41450.1</name>
    <name evidence="2" type="ORF">GSBRNA2T00066267001</name>
</gene>